<protein>
    <submittedName>
        <fullName evidence="1">Wsv442-like protein</fullName>
    </submittedName>
</protein>
<comment type="caution">
    <text evidence="1">The sequence shown here is derived from an EMBL/GenBank/DDBJ whole genome shotgun (WGS) entry which is preliminary data.</text>
</comment>
<accession>A0A401IPQ6</accession>
<sequence length="801" mass="89562">MYGYDPGHASGFGKIITGPGIVLPLTDENDVVAFGARGDSTTVLLTTDNVEFERTVFKRRKAIRQLLKSHVNWDGSPVVFMAELAISAIGSPAMAQSAISNILFDSGTCLFQDDMFVQTNEEKVTQQLPGIAWRRICSPILDPFSENYIVKQLSSIMVSFAAMEQKRRIVASAVSVLAATAAKIMHLTNGQLTYIPEGHCVYITIPKQPQKKHEANLVINDPTGAGWRILDGGTQASLMFSNNVVFRLETLLEFSCKCVVDAIMKNGLDYPAMKKIVNSMSASSYVYSSKIRYPKMTVMTSGNSTVNGMGSLTIVTEDGERHIQIPLSEFRVDVVTTDEGIAINIEPRIDGDEGSTSPSILQWYQPNVKENEEEKGLVMEDVWENIPVFPISVPKQWRACKISDGKMWRDKLVRLHKFDWMCKKNVSATQHRSVFDRIAAAVAIITQKTFNDRSVETINRYATDVKNIDKNLINATTLLCDLYGFRNNKNKPIIALEKFKREEGEQEEGDGEDYAITLVGNAPGAVSVRVIRMLKQKNYSSHIKMLQIEADCSSACKWYGVSPTTVVLKYPSDKSDGGVYSSCRAQRRRLNRNKTTFLFTPMCFYHTPASYVHLYEDSEGSFDLAKFNPSTKNLTIGNNNGAPSPSSRDLVIASIERPLIVAAVAADSKITVNDFQTARSLGVSSISRRTNKDEKENDEEGQYFDRIIVKRDNGKEISLKETELGVQYRWPFNKINIALSLPEEETTVATDSFEVKCSSSDYYKCPSETAILKYSMNNPLKRKNEEYQIRNYNGIFLALAL</sequence>
<organism evidence="1">
    <name type="scientific">Sesarmops intermedium nimavirus</name>
    <dbReference type="NCBI Taxonomy" id="2133796"/>
    <lineage>
        <taxon>Viruses</taxon>
        <taxon>Viruses incertae sedis</taxon>
        <taxon>Naldaviricetes</taxon>
        <taxon>Nimaviridae</taxon>
    </lineage>
</organism>
<name>A0A401IPQ6_9VIRU</name>
<reference evidence="1" key="1">
    <citation type="journal article" date="2018" name="J. Virol.">
        <title>Crustacean Genome Exploration Reveals the Evolutionary Origin of White Spot Syndrome Virus.</title>
        <authorList>
            <person name="Kawato S."/>
            <person name="Shitara A."/>
            <person name="Wang Y."/>
            <person name="Nozaki R."/>
            <person name="Kondo H."/>
            <person name="Hirono I."/>
        </authorList>
    </citation>
    <scope>NUCLEOTIDE SEQUENCE</scope>
    <source>
        <strain evidence="1">Kochi-1</strain>
    </source>
</reference>
<evidence type="ECO:0000313" key="1">
    <source>
        <dbReference type="EMBL" id="GBG35604.1"/>
    </source>
</evidence>
<proteinExistence type="predicted"/>
<dbReference type="EMBL" id="BFCG01000004">
    <property type="protein sequence ID" value="GBG35604.1"/>
    <property type="molecule type" value="Genomic_DNA"/>
</dbReference>